<feature type="transmembrane region" description="Helical" evidence="1">
    <location>
        <begin position="362"/>
        <end position="382"/>
    </location>
</feature>
<feature type="transmembrane region" description="Helical" evidence="1">
    <location>
        <begin position="97"/>
        <end position="115"/>
    </location>
</feature>
<name>A9BK77_HEMAN</name>
<keyword evidence="1" id="KW-0472">Membrane</keyword>
<dbReference type="SUPFAM" id="SSF46785">
    <property type="entry name" value="Winged helix' DNA-binding domain"/>
    <property type="match status" value="1"/>
</dbReference>
<dbReference type="Proteomes" id="UP000243127">
    <property type="component" value="Nucleomorph 1"/>
</dbReference>
<dbReference type="RefSeq" id="XP_001712235.1">
    <property type="nucleotide sequence ID" value="XM_001712183.1"/>
</dbReference>
<keyword evidence="1" id="KW-0812">Transmembrane</keyword>
<feature type="transmembrane region" description="Helical" evidence="1">
    <location>
        <begin position="402"/>
        <end position="427"/>
    </location>
</feature>
<evidence type="ECO:0000313" key="2">
    <source>
        <dbReference type="EMBL" id="ABW97910.1"/>
    </source>
</evidence>
<feature type="transmembrane region" description="Helical" evidence="1">
    <location>
        <begin position="12"/>
        <end position="29"/>
    </location>
</feature>
<protein>
    <submittedName>
        <fullName evidence="2">Uncharacterized protein</fullName>
    </submittedName>
</protein>
<dbReference type="InterPro" id="IPR036390">
    <property type="entry name" value="WH_DNA-bd_sf"/>
</dbReference>
<evidence type="ECO:0000256" key="1">
    <source>
        <dbReference type="SAM" id="Phobius"/>
    </source>
</evidence>
<evidence type="ECO:0000313" key="3">
    <source>
        <dbReference type="Proteomes" id="UP000243127"/>
    </source>
</evidence>
<organism evidence="2 3">
    <name type="scientific">Hemiselmis andersenii</name>
    <name type="common">Cryptophyte alga</name>
    <dbReference type="NCBI Taxonomy" id="464988"/>
    <lineage>
        <taxon>Eukaryota</taxon>
        <taxon>Cryptophyceae</taxon>
        <taxon>Cryptomonadales</taxon>
        <taxon>Hemiselmidaceae</taxon>
        <taxon>Hemiselmis</taxon>
    </lineage>
</organism>
<reference evidence="2 3" key="1">
    <citation type="journal article" date="2007" name="Proc. Natl. Acad. Sci. U.S.A.">
        <title>Nucleomorph genome of Hemiselmis andersenii reveals complete intron loss and compaction as a driver of protein structure and function.</title>
        <authorList>
            <person name="Lane C.E."/>
            <person name="van den Heuvel K."/>
            <person name="Kozera C."/>
            <person name="Curtis B.A."/>
            <person name="Parsons B.J."/>
            <person name="Bowman S."/>
            <person name="Archibald J.M."/>
        </authorList>
    </citation>
    <scope>NUCLEOTIDE SEQUENCE [LARGE SCALE GENOMIC DNA]</scope>
    <source>
        <strain evidence="2 3">CCMP644</strain>
    </source>
</reference>
<feature type="transmembrane region" description="Helical" evidence="1">
    <location>
        <begin position="301"/>
        <end position="324"/>
    </location>
</feature>
<keyword evidence="1" id="KW-1133">Transmembrane helix</keyword>
<dbReference type="AlphaFoldDB" id="A9BK77"/>
<feature type="transmembrane region" description="Helical" evidence="1">
    <location>
        <begin position="145"/>
        <end position="164"/>
    </location>
</feature>
<accession>A9BK77</accession>
<keyword evidence="2" id="KW-0542">Nucleomorph</keyword>
<sequence>MDVMNFFETRQFPWLVVYEKIFFWLNFYFKKKKFSHFYSFEKKNEKSYFKIYDKKKQSEKKQPNSDSFFLILIFTFWENFSIENYFCFNKISFDKKLLNILFCFLEFEIFFRLSIRRLFFNYNRLILRKNFIFFLKDLDFSFSKILFPRFFSFFWILFFSWLNFKNCKVLKFKNVEKFFNFFLVKSGIYSFIKKIHYRINYFNFFYYQKKKSLLLPEKILGRKIEKNYHREKEKFLEIKLNLFRIISKLGAEIPEKFLLPNKISFEFIFLFFLKLSGKINFEIFDFEIEKKFFLNWDKKNFFFRFFYFFGNCFMEKISFFLFFYNHQKLKKKLQKNFFFYYLSQNGEGKNFKTIFLENLRKILFFSIKSSNLIFFSFSTNFFNFKLTKISQKKIKKLLIHGFFFFLEKIFFIVLIPSFFFFISFNTFTNLIKRLRVRKFFLEMGNYLFYKLLQKLSINTTVFLLKDKLKILKEFYNLQFDKIFLEKIKNIFYDQLHILISDNRQKFVLEKKNDILEVNNNLFQEKKKSKLNKKNVNYQLFLPNGFFCFLKLGIFLKTKEKPISEKLKIEIFKDTQLFSNSFLIKIDEIKKKFFTENLRKNFLPLFFFRTLRIFSRFAFLKLNKWKNLRWCYDTSKFLIKSSGFFCKKKKNFFFYLNFFETCILLAFNRLSFIESKSLIFFDNSLESNSYFNCFGLEKLSIVYFLPKYKTWGQEFLILNKSFRPKNKLCRSFLFEEFSLKNEETFSVEEPSDDNIYLTEAMIMKNIKTFDIKKTEILLIIVRKNIKRFLMDVRGLKIQIQILSEKGFISFSRKKKNFKYIPD</sequence>
<geneLocation type="nucleomorph" evidence="2"/>
<gene>
    <name evidence="2" type="ORF">HAN_1g65</name>
</gene>
<dbReference type="EMBL" id="CP000881">
    <property type="protein sequence ID" value="ABW97910.1"/>
    <property type="molecule type" value="Genomic_DNA"/>
</dbReference>
<proteinExistence type="predicted"/>
<dbReference type="GeneID" id="5739784"/>